<evidence type="ECO:0000259" key="1">
    <source>
        <dbReference type="Pfam" id="PF10592"/>
    </source>
</evidence>
<dbReference type="Pfam" id="PF10592">
    <property type="entry name" value="AIPR"/>
    <property type="match status" value="1"/>
</dbReference>
<dbReference type="EMBL" id="AMCK01000006">
    <property type="protein sequence ID" value="EKB45683.1"/>
    <property type="molecule type" value="Genomic_DNA"/>
</dbReference>
<proteinExistence type="predicted"/>
<dbReference type="Proteomes" id="UP000004738">
    <property type="component" value="Unassembled WGS sequence"/>
</dbReference>
<evidence type="ECO:0000313" key="3">
    <source>
        <dbReference type="Proteomes" id="UP000004738"/>
    </source>
</evidence>
<reference evidence="2 3" key="1">
    <citation type="journal article" date="2012" name="J. Bacteriol.">
        <title>Draft Genome Sequence of Bacillus isronensis Strain B3W22, Isolated from the Upper Atmosphere.</title>
        <authorList>
            <person name="Shivaji S."/>
            <person name="Ara S."/>
            <person name="Singh S.K."/>
            <person name="Bandi S."/>
            <person name="Singh A."/>
            <person name="Pinnaka A.K."/>
        </authorList>
    </citation>
    <scope>NUCLEOTIDE SEQUENCE [LARGE SCALE GENOMIC DNA]</scope>
    <source>
        <strain evidence="2 3">B3W22</strain>
    </source>
</reference>
<comment type="caution">
    <text evidence="2">The sequence shown here is derived from an EMBL/GenBank/DDBJ whole genome shotgun (WGS) entry which is preliminary data.</text>
</comment>
<gene>
    <name evidence="2" type="ORF">B857_01634</name>
</gene>
<evidence type="ECO:0000313" key="2">
    <source>
        <dbReference type="EMBL" id="EKB45683.1"/>
    </source>
</evidence>
<name>K1L531_9BACL</name>
<organism evidence="2 3">
    <name type="scientific">Solibacillus isronensis B3W22</name>
    <dbReference type="NCBI Taxonomy" id="1224748"/>
    <lineage>
        <taxon>Bacteria</taxon>
        <taxon>Bacillati</taxon>
        <taxon>Bacillota</taxon>
        <taxon>Bacilli</taxon>
        <taxon>Bacillales</taxon>
        <taxon>Caryophanaceae</taxon>
        <taxon>Solibacillus</taxon>
    </lineage>
</organism>
<accession>K1L531</accession>
<keyword evidence="3" id="KW-1185">Reference proteome</keyword>
<dbReference type="AlphaFoldDB" id="K1L531"/>
<dbReference type="InterPro" id="IPR018891">
    <property type="entry name" value="AIPR_C"/>
</dbReference>
<sequence length="419" mass="48873">MGVDTAIMETLLTNPKEFWYLNNGVTMLVSEDTVTSNYNNYIEIIDPENEKKIGVTVINGAQTINSAAKFFIRRDFNNALKKYVEKNNKEILSEFEKKYKEREDDFERAINEAYVMLKVVEINSESKDVEKKINSITVSLNRQKPVGPVDLAYTLPVISGINMFRNEVYELRGNEKNDSMDLREFVFSIVRKGDASSINNYRYTLDILPRIMLAILDDEPGKAMSSGIKTLLQLNKAGDNFKNENLFPNSKDISLFDNDEEQFSDYNILIDKKIFEQKYKFVNFAMKLYEQIGKQQLRYEFNQKSTGTSKKKFNLYNKYLFIYIIINSLLNSNSLKKDFTNWKYTSSDVEQMLNFSNYIALIDEISGEWQLALENKGVDKIDIWQINSFKKDQYIRDVYKKVENKVRELLLTEIVGSKK</sequence>
<feature type="domain" description="Abortive phage infection protein C-terminal" evidence="1">
    <location>
        <begin position="3"/>
        <end position="362"/>
    </location>
</feature>
<protein>
    <submittedName>
        <fullName evidence="2">AIPR protein</fullName>
    </submittedName>
</protein>
<dbReference type="PATRIC" id="fig|1224748.3.peg.1626"/>